<sequence>MVDAQERYDGWSHTQLIARIQELENRGGGGNSSTAVGSSKSTNNPAPAKAPGPPQQSGSGAAPTPPKAKKERRPFIVSDLPTRKVALRFAYDGASYSGLAAQSDGLAGQSPSSTGPAESSLPTVEAVLWNALCLSRLVDPEKGMSGAGWTRCGRTDKGVSAGGQVVSLWVRSVKVDERELRRREEERLAEREAKGKLLYHAGGVGQDESDEESTNVDADEESVARPSPRTTATDTAPWSVDNPATLLPDLSSESPELPYVLSLNRLLPDSIRVLDWSPVRPSFNARFDCRYRHYKYFFPTGPPEHLIAPPGQSVRGCAQPRMDIEAMREAASYLLGDHDFRNLCKVDASKQITNFRRRIDGVSIDKVEPGWPAVQDGKTRVPNASIVEPTPADQEEMYVLNLRGTAFLYHQVRHIMAILFLVGARMEKPSIVKELINTRQGQWEDDVKWLYDAGVRRRRGAVALPGSTATEVDGATAVTSVPQLTKAAAAATLNGHHEEGDALEDDTGLTVFDLKPMYELSADRPLVLWECGFRPCDIQWRSGAYDGDVSSAASLGPKAKRDLIMAASSVSADLYRTWQKSAISAEIARHFVLAAASPGTATKGCGALYEETRWPYLTVPPQDASAAPLSGRRTNTLPFGNGAHRPVAQWSGLINRKREDSPQIKNERWLEGRGKRVAARRGVESAAMLPKGGSSKARREREERERSNGTNTPEEVRTP</sequence>
<feature type="region of interest" description="Disordered" evidence="4">
    <location>
        <begin position="655"/>
        <end position="719"/>
    </location>
</feature>
<dbReference type="GeneID" id="37028186"/>
<comment type="similarity">
    <text evidence="1">Belongs to the tRNA pseudouridine synthase TruA family.</text>
</comment>
<evidence type="ECO:0000256" key="4">
    <source>
        <dbReference type="SAM" id="MobiDB-lite"/>
    </source>
</evidence>
<organism evidence="6 7">
    <name type="scientific">Jaminaea rosea</name>
    <dbReference type="NCBI Taxonomy" id="1569628"/>
    <lineage>
        <taxon>Eukaryota</taxon>
        <taxon>Fungi</taxon>
        <taxon>Dikarya</taxon>
        <taxon>Basidiomycota</taxon>
        <taxon>Ustilaginomycotina</taxon>
        <taxon>Exobasidiomycetes</taxon>
        <taxon>Microstromatales</taxon>
        <taxon>Microstromatales incertae sedis</taxon>
        <taxon>Jaminaea</taxon>
    </lineage>
</organism>
<accession>A0A316UPG5</accession>
<reference evidence="6 7" key="1">
    <citation type="journal article" date="2018" name="Mol. Biol. Evol.">
        <title>Broad Genomic Sampling Reveals a Smut Pathogenic Ancestry of the Fungal Clade Ustilaginomycotina.</title>
        <authorList>
            <person name="Kijpornyongpan T."/>
            <person name="Mondo S.J."/>
            <person name="Barry K."/>
            <person name="Sandor L."/>
            <person name="Lee J."/>
            <person name="Lipzen A."/>
            <person name="Pangilinan J."/>
            <person name="LaButti K."/>
            <person name="Hainaut M."/>
            <person name="Henrissat B."/>
            <person name="Grigoriev I.V."/>
            <person name="Spatafora J.W."/>
            <person name="Aime M.C."/>
        </authorList>
    </citation>
    <scope>NUCLEOTIDE SEQUENCE [LARGE SCALE GENOMIC DNA]</scope>
    <source>
        <strain evidence="6 7">MCA 5214</strain>
    </source>
</reference>
<dbReference type="GO" id="GO:1990481">
    <property type="term" value="P:mRNA pseudouridine synthesis"/>
    <property type="evidence" value="ECO:0007669"/>
    <property type="project" value="TreeGrafter"/>
</dbReference>
<evidence type="ECO:0000256" key="3">
    <source>
        <dbReference type="ARBA" id="ARBA00023235"/>
    </source>
</evidence>
<dbReference type="RefSeq" id="XP_025361782.1">
    <property type="nucleotide sequence ID" value="XM_025506363.1"/>
</dbReference>
<feature type="compositionally biased region" description="Basic and acidic residues" evidence="4">
    <location>
        <begin position="656"/>
        <end position="674"/>
    </location>
</feature>
<dbReference type="EMBL" id="KZ819669">
    <property type="protein sequence ID" value="PWN27170.1"/>
    <property type="molecule type" value="Genomic_DNA"/>
</dbReference>
<dbReference type="GO" id="GO:0005634">
    <property type="term" value="C:nucleus"/>
    <property type="evidence" value="ECO:0007669"/>
    <property type="project" value="TreeGrafter"/>
</dbReference>
<name>A0A316UPG5_9BASI</name>
<dbReference type="Gene3D" id="3.30.70.580">
    <property type="entry name" value="Pseudouridine synthase I, catalytic domain, N-terminal subdomain"/>
    <property type="match status" value="1"/>
</dbReference>
<dbReference type="InterPro" id="IPR020095">
    <property type="entry name" value="PsdUridine_synth_TruA_C"/>
</dbReference>
<evidence type="ECO:0000313" key="7">
    <source>
        <dbReference type="Proteomes" id="UP000245884"/>
    </source>
</evidence>
<keyword evidence="2" id="KW-0819">tRNA processing</keyword>
<dbReference type="GO" id="GO:0031119">
    <property type="term" value="P:tRNA pseudouridine synthesis"/>
    <property type="evidence" value="ECO:0007669"/>
    <property type="project" value="TreeGrafter"/>
</dbReference>
<feature type="domain" description="Pseudouridine synthase I TruA alpha/beta" evidence="5">
    <location>
        <begin position="330"/>
        <end position="440"/>
    </location>
</feature>
<dbReference type="GO" id="GO:0003723">
    <property type="term" value="F:RNA binding"/>
    <property type="evidence" value="ECO:0007669"/>
    <property type="project" value="InterPro"/>
</dbReference>
<protein>
    <submittedName>
        <fullName evidence="6">tRNA pseudouridine synthase</fullName>
    </submittedName>
</protein>
<dbReference type="PANTHER" id="PTHR11142:SF5">
    <property type="entry name" value="TRNA PSEUDOURIDINE(38_39) SYNTHASE"/>
    <property type="match status" value="1"/>
</dbReference>
<feature type="compositionally biased region" description="Polar residues" evidence="4">
    <location>
        <begin position="32"/>
        <end position="44"/>
    </location>
</feature>
<dbReference type="Pfam" id="PF01416">
    <property type="entry name" value="PseudoU_synth_1"/>
    <property type="match status" value="1"/>
</dbReference>
<dbReference type="Gene3D" id="3.30.70.660">
    <property type="entry name" value="Pseudouridine synthase I, catalytic domain, C-terminal subdomain"/>
    <property type="match status" value="1"/>
</dbReference>
<gene>
    <name evidence="6" type="ORF">BDZ90DRAFT_232725</name>
</gene>
<dbReference type="GO" id="GO:0005737">
    <property type="term" value="C:cytoplasm"/>
    <property type="evidence" value="ECO:0007669"/>
    <property type="project" value="TreeGrafter"/>
</dbReference>
<dbReference type="InterPro" id="IPR020103">
    <property type="entry name" value="PsdUridine_synth_cat_dom_sf"/>
</dbReference>
<dbReference type="InterPro" id="IPR020097">
    <property type="entry name" value="PsdUridine_synth_TruA_a/b_dom"/>
</dbReference>
<proteinExistence type="inferred from homology"/>
<feature type="compositionally biased region" description="Acidic residues" evidence="4">
    <location>
        <begin position="207"/>
        <end position="221"/>
    </location>
</feature>
<dbReference type="OrthoDB" id="25767at2759"/>
<feature type="region of interest" description="Disordered" evidence="4">
    <location>
        <begin position="22"/>
        <end position="77"/>
    </location>
</feature>
<dbReference type="PANTHER" id="PTHR11142">
    <property type="entry name" value="PSEUDOURIDYLATE SYNTHASE"/>
    <property type="match status" value="1"/>
</dbReference>
<evidence type="ECO:0000259" key="5">
    <source>
        <dbReference type="Pfam" id="PF01416"/>
    </source>
</evidence>
<dbReference type="GO" id="GO:0009982">
    <property type="term" value="F:pseudouridine synthase activity"/>
    <property type="evidence" value="ECO:0007669"/>
    <property type="project" value="InterPro"/>
</dbReference>
<dbReference type="Proteomes" id="UP000245884">
    <property type="component" value="Unassembled WGS sequence"/>
</dbReference>
<keyword evidence="7" id="KW-1185">Reference proteome</keyword>
<dbReference type="SUPFAM" id="SSF55120">
    <property type="entry name" value="Pseudouridine synthase"/>
    <property type="match status" value="1"/>
</dbReference>
<keyword evidence="3" id="KW-0413">Isomerase</keyword>
<feature type="region of interest" description="Disordered" evidence="4">
    <location>
        <begin position="199"/>
        <end position="241"/>
    </location>
</feature>
<dbReference type="AlphaFoldDB" id="A0A316UPG5"/>
<evidence type="ECO:0000313" key="6">
    <source>
        <dbReference type="EMBL" id="PWN27170.1"/>
    </source>
</evidence>
<dbReference type="InterPro" id="IPR020094">
    <property type="entry name" value="TruA/RsuA/RluB/E/F_N"/>
</dbReference>
<feature type="compositionally biased region" description="Basic and acidic residues" evidence="4">
    <location>
        <begin position="697"/>
        <end position="707"/>
    </location>
</feature>
<evidence type="ECO:0000256" key="2">
    <source>
        <dbReference type="ARBA" id="ARBA00022694"/>
    </source>
</evidence>
<dbReference type="InterPro" id="IPR001406">
    <property type="entry name" value="PsdUridine_synth_TruA"/>
</dbReference>
<dbReference type="STRING" id="1569628.A0A316UPG5"/>
<evidence type="ECO:0000256" key="1">
    <source>
        <dbReference type="ARBA" id="ARBA00009375"/>
    </source>
</evidence>